<name>A0A5C3FD68_9BASI</name>
<evidence type="ECO:0000313" key="2">
    <source>
        <dbReference type="Proteomes" id="UP000323386"/>
    </source>
</evidence>
<reference evidence="1 2" key="1">
    <citation type="submission" date="2018-03" db="EMBL/GenBank/DDBJ databases">
        <authorList>
            <person name="Guldener U."/>
        </authorList>
    </citation>
    <scope>NUCLEOTIDE SEQUENCE [LARGE SCALE GENOMIC DNA]</scope>
    <source>
        <strain evidence="1 2">DAOM196992</strain>
    </source>
</reference>
<keyword evidence="2" id="KW-1185">Reference proteome</keyword>
<dbReference type="Proteomes" id="UP000323386">
    <property type="component" value="Unassembled WGS sequence"/>
</dbReference>
<dbReference type="AlphaFoldDB" id="A0A5C3FD68"/>
<evidence type="ECO:0000313" key="1">
    <source>
        <dbReference type="EMBL" id="SPO41299.1"/>
    </source>
</evidence>
<protein>
    <submittedName>
        <fullName evidence="1">Uncharacterized protein</fullName>
    </submittedName>
</protein>
<organism evidence="1 2">
    <name type="scientific">Pseudozyma flocculosa</name>
    <dbReference type="NCBI Taxonomy" id="84751"/>
    <lineage>
        <taxon>Eukaryota</taxon>
        <taxon>Fungi</taxon>
        <taxon>Dikarya</taxon>
        <taxon>Basidiomycota</taxon>
        <taxon>Ustilaginomycotina</taxon>
        <taxon>Ustilaginomycetes</taxon>
        <taxon>Ustilaginales</taxon>
        <taxon>Ustilaginaceae</taxon>
        <taxon>Pseudozyma</taxon>
    </lineage>
</organism>
<accession>A0A5C3FD68</accession>
<dbReference type="EMBL" id="OOIP01000026">
    <property type="protein sequence ID" value="SPO41299.1"/>
    <property type="molecule type" value="Genomic_DNA"/>
</dbReference>
<proteinExistence type="predicted"/>
<sequence length="57" mass="6157">MLSAPQGRPLQRLVHALACLPPVAPLLVVSTTPPSEMHFPLSSCQLLLRGQSLHLYA</sequence>
<gene>
    <name evidence="1" type="ORF">PSFLO_06781</name>
</gene>